<proteinExistence type="predicted"/>
<organism evidence="2 3">
    <name type="scientific">Portunus trituberculatus</name>
    <name type="common">Swimming crab</name>
    <name type="synonym">Neptunus trituberculatus</name>
    <dbReference type="NCBI Taxonomy" id="210409"/>
    <lineage>
        <taxon>Eukaryota</taxon>
        <taxon>Metazoa</taxon>
        <taxon>Ecdysozoa</taxon>
        <taxon>Arthropoda</taxon>
        <taxon>Crustacea</taxon>
        <taxon>Multicrustacea</taxon>
        <taxon>Malacostraca</taxon>
        <taxon>Eumalacostraca</taxon>
        <taxon>Eucarida</taxon>
        <taxon>Decapoda</taxon>
        <taxon>Pleocyemata</taxon>
        <taxon>Brachyura</taxon>
        <taxon>Eubrachyura</taxon>
        <taxon>Portunoidea</taxon>
        <taxon>Portunidae</taxon>
        <taxon>Portuninae</taxon>
        <taxon>Portunus</taxon>
    </lineage>
</organism>
<evidence type="ECO:0000313" key="2">
    <source>
        <dbReference type="EMBL" id="MPC24581.1"/>
    </source>
</evidence>
<name>A0A5B7DSK3_PORTR</name>
<feature type="region of interest" description="Disordered" evidence="1">
    <location>
        <begin position="35"/>
        <end position="62"/>
    </location>
</feature>
<evidence type="ECO:0000256" key="1">
    <source>
        <dbReference type="SAM" id="MobiDB-lite"/>
    </source>
</evidence>
<gene>
    <name evidence="2" type="ORF">E2C01_017667</name>
</gene>
<evidence type="ECO:0000313" key="3">
    <source>
        <dbReference type="Proteomes" id="UP000324222"/>
    </source>
</evidence>
<feature type="compositionally biased region" description="Low complexity" evidence="1">
    <location>
        <begin position="40"/>
        <end position="54"/>
    </location>
</feature>
<accession>A0A5B7DSK3</accession>
<protein>
    <submittedName>
        <fullName evidence="2">Uncharacterized protein</fullName>
    </submittedName>
</protein>
<comment type="caution">
    <text evidence="2">The sequence shown here is derived from an EMBL/GenBank/DDBJ whole genome shotgun (WGS) entry which is preliminary data.</text>
</comment>
<keyword evidence="3" id="KW-1185">Reference proteome</keyword>
<feature type="region of interest" description="Disordered" evidence="1">
    <location>
        <begin position="105"/>
        <end position="142"/>
    </location>
</feature>
<dbReference type="EMBL" id="VSRR010001347">
    <property type="protein sequence ID" value="MPC24581.1"/>
    <property type="molecule type" value="Genomic_DNA"/>
</dbReference>
<reference evidence="2 3" key="1">
    <citation type="submission" date="2019-05" db="EMBL/GenBank/DDBJ databases">
        <title>Another draft genome of Portunus trituberculatus and its Hox gene families provides insights of decapod evolution.</title>
        <authorList>
            <person name="Jeong J.-H."/>
            <person name="Song I."/>
            <person name="Kim S."/>
            <person name="Choi T."/>
            <person name="Kim D."/>
            <person name="Ryu S."/>
            <person name="Kim W."/>
        </authorList>
    </citation>
    <scope>NUCLEOTIDE SEQUENCE [LARGE SCALE GENOMIC DNA]</scope>
    <source>
        <tissue evidence="2">Muscle</tissue>
    </source>
</reference>
<sequence length="177" mass="19207">MSLLKTREATQLQSQYGPGKLCPAAVWLHPFTSQEAAPEGSTSSVASQAAAQGTPSEPHTMTRLLMGSATPNQRSLKELSLQLMTGFHRAWRKMKRALTSRNNQLITNSNLGPGEGVKEEEGEVVCPEQHSASPGGHQAQQHALTEGFQQDSMWHHGHAQLAPPVNRKQCVMGGLKH</sequence>
<dbReference type="AlphaFoldDB" id="A0A5B7DSK3"/>
<dbReference type="Proteomes" id="UP000324222">
    <property type="component" value="Unassembled WGS sequence"/>
</dbReference>